<accession>C4G9V2</accession>
<organism evidence="1 2">
    <name type="scientific">Shuttleworthella satelles DSM 14600</name>
    <dbReference type="NCBI Taxonomy" id="626523"/>
    <lineage>
        <taxon>Bacteria</taxon>
        <taxon>Bacillati</taxon>
        <taxon>Bacillota</taxon>
        <taxon>Clostridia</taxon>
        <taxon>Lachnospirales</taxon>
        <taxon>Lachnospiraceae</taxon>
        <taxon>Shuttleworthella</taxon>
    </lineage>
</organism>
<gene>
    <name evidence="1" type="ORF">GCWU000342_00756</name>
</gene>
<proteinExistence type="predicted"/>
<dbReference type="Proteomes" id="UP000003494">
    <property type="component" value="Unassembled WGS sequence"/>
</dbReference>
<reference evidence="1" key="1">
    <citation type="submission" date="2009-04" db="EMBL/GenBank/DDBJ databases">
        <authorList>
            <person name="Weinstock G."/>
            <person name="Sodergren E."/>
            <person name="Clifton S."/>
            <person name="Fulton L."/>
            <person name="Fulton B."/>
            <person name="Courtney L."/>
            <person name="Fronick C."/>
            <person name="Harrison M."/>
            <person name="Strong C."/>
            <person name="Farmer C."/>
            <person name="Delahaunty K."/>
            <person name="Markovic C."/>
            <person name="Hall O."/>
            <person name="Minx P."/>
            <person name="Tomlinson C."/>
            <person name="Mitreva M."/>
            <person name="Nelson J."/>
            <person name="Hou S."/>
            <person name="Wollam A."/>
            <person name="Pepin K.H."/>
            <person name="Johnson M."/>
            <person name="Bhonagiri V."/>
            <person name="Nash W.E."/>
            <person name="Warren W."/>
            <person name="Chinwalla A."/>
            <person name="Mardis E.R."/>
            <person name="Wilson R.K."/>
        </authorList>
    </citation>
    <scope>NUCLEOTIDE SEQUENCE [LARGE SCALE GENOMIC DNA]</scope>
    <source>
        <strain evidence="1">DSM 14600</strain>
    </source>
</reference>
<dbReference type="EMBL" id="ACIP02000001">
    <property type="protein sequence ID" value="EEP29398.1"/>
    <property type="molecule type" value="Genomic_DNA"/>
</dbReference>
<keyword evidence="2" id="KW-1185">Reference proteome</keyword>
<comment type="caution">
    <text evidence="1">The sequence shown here is derived from an EMBL/GenBank/DDBJ whole genome shotgun (WGS) entry which is preliminary data.</text>
</comment>
<dbReference type="AlphaFoldDB" id="C4G9V2"/>
<evidence type="ECO:0000313" key="1">
    <source>
        <dbReference type="EMBL" id="EEP29398.1"/>
    </source>
</evidence>
<dbReference type="HOGENOM" id="CLU_3140670_0_0_9"/>
<protein>
    <submittedName>
        <fullName evidence="1">Uncharacterized protein</fullName>
    </submittedName>
</protein>
<sequence length="49" mass="5795">MRFFLSTDLPPANFIHPPACPRFLRQNPIHRPPHMKFTTDSRFQLNSIC</sequence>
<evidence type="ECO:0000313" key="2">
    <source>
        <dbReference type="Proteomes" id="UP000003494"/>
    </source>
</evidence>
<name>C4G9V2_9FIRM</name>